<keyword evidence="1" id="KW-0732">Signal</keyword>
<accession>A0A917CUV6</accession>
<name>A0A917CUV6_9GAMM</name>
<dbReference type="RefSeq" id="WP_188450211.1">
    <property type="nucleotide sequence ID" value="NZ_BMFO01000005.1"/>
</dbReference>
<keyword evidence="3" id="KW-1185">Reference proteome</keyword>
<feature type="signal peptide" evidence="1">
    <location>
        <begin position="1"/>
        <end position="20"/>
    </location>
</feature>
<feature type="chain" id="PRO_5036766847" evidence="1">
    <location>
        <begin position="21"/>
        <end position="338"/>
    </location>
</feature>
<reference evidence="2" key="2">
    <citation type="submission" date="2020-09" db="EMBL/GenBank/DDBJ databases">
        <authorList>
            <person name="Sun Q."/>
            <person name="Zhou Y."/>
        </authorList>
    </citation>
    <scope>NUCLEOTIDE SEQUENCE</scope>
    <source>
        <strain evidence="2">CGMCC 1.12726</strain>
    </source>
</reference>
<dbReference type="CDD" id="cd14788">
    <property type="entry name" value="GumN"/>
    <property type="match status" value="1"/>
</dbReference>
<evidence type="ECO:0000313" key="2">
    <source>
        <dbReference type="EMBL" id="GGF97810.1"/>
    </source>
</evidence>
<dbReference type="Proteomes" id="UP000632858">
    <property type="component" value="Unassembled WGS sequence"/>
</dbReference>
<protein>
    <submittedName>
        <fullName evidence="2">TraB/GumN family protein</fullName>
    </submittedName>
</protein>
<dbReference type="InterPro" id="IPR002816">
    <property type="entry name" value="TraB/PrgY/GumN_fam"/>
</dbReference>
<reference evidence="2" key="1">
    <citation type="journal article" date="2014" name="Int. J. Syst. Evol. Microbiol.">
        <title>Complete genome sequence of Corynebacterium casei LMG S-19264T (=DSM 44701T), isolated from a smear-ripened cheese.</title>
        <authorList>
            <consortium name="US DOE Joint Genome Institute (JGI-PGF)"/>
            <person name="Walter F."/>
            <person name="Albersmeier A."/>
            <person name="Kalinowski J."/>
            <person name="Ruckert C."/>
        </authorList>
    </citation>
    <scope>NUCLEOTIDE SEQUENCE</scope>
    <source>
        <strain evidence="2">CGMCC 1.12726</strain>
    </source>
</reference>
<dbReference type="AlphaFoldDB" id="A0A917CUV6"/>
<organism evidence="2 3">
    <name type="scientific">Arenimonas maotaiensis</name>
    <dbReference type="NCBI Taxonomy" id="1446479"/>
    <lineage>
        <taxon>Bacteria</taxon>
        <taxon>Pseudomonadati</taxon>
        <taxon>Pseudomonadota</taxon>
        <taxon>Gammaproteobacteria</taxon>
        <taxon>Lysobacterales</taxon>
        <taxon>Lysobacteraceae</taxon>
        <taxon>Arenimonas</taxon>
    </lineage>
</organism>
<sequence>MRSVPLLFAVSALLAPTLSAQDAPPPAPVAAVPSANAVEVKGILPGPGFWKVTRGGNTVWILASIRPVPRGMEWETIKLERKLADAQLLIGGTSVKLDADIGFFGKLGLVPSLLKARRNPDGKTLQQVLPPETYARWLTLKARYIGNDRDIEQWRPIFAAQELYEKAIRKAGLRNEGIVWPEAKELAEDAGVPIRRPEVRIRINDPKRFIKEFNQRALSDVACFEKTLDSIERDVRFMAARGRAWAEGDMAGLRAIPLTDTSGACIDALVGSGIGQSAGLGDAQRRAQEAWLQAVGGALAEHRNSVAVANIDELMRPGGLLQQLRARGYVITEPDALP</sequence>
<dbReference type="Pfam" id="PF01963">
    <property type="entry name" value="TraB_PrgY_gumN"/>
    <property type="match status" value="1"/>
</dbReference>
<evidence type="ECO:0000313" key="3">
    <source>
        <dbReference type="Proteomes" id="UP000632858"/>
    </source>
</evidence>
<gene>
    <name evidence="2" type="ORF">GCM10010960_19410</name>
</gene>
<comment type="caution">
    <text evidence="2">The sequence shown here is derived from an EMBL/GenBank/DDBJ whole genome shotgun (WGS) entry which is preliminary data.</text>
</comment>
<dbReference type="EMBL" id="BMFO01000005">
    <property type="protein sequence ID" value="GGF97810.1"/>
    <property type="molecule type" value="Genomic_DNA"/>
</dbReference>
<proteinExistence type="predicted"/>
<evidence type="ECO:0000256" key="1">
    <source>
        <dbReference type="SAM" id="SignalP"/>
    </source>
</evidence>